<dbReference type="GO" id="GO:0007165">
    <property type="term" value="P:signal transduction"/>
    <property type="evidence" value="ECO:0007669"/>
    <property type="project" value="InterPro"/>
</dbReference>
<evidence type="ECO:0000313" key="5">
    <source>
        <dbReference type="Proteomes" id="UP000295277"/>
    </source>
</evidence>
<protein>
    <submittedName>
        <fullName evidence="4">HAMP domain-containing protein</fullName>
    </submittedName>
</protein>
<accession>A0A4R1YP02</accession>
<dbReference type="CDD" id="cd06225">
    <property type="entry name" value="HAMP"/>
    <property type="match status" value="1"/>
</dbReference>
<dbReference type="EMBL" id="SLVM01000023">
    <property type="protein sequence ID" value="TCM79307.1"/>
    <property type="molecule type" value="Genomic_DNA"/>
</dbReference>
<dbReference type="OrthoDB" id="354287at2"/>
<organism evidence="4 5">
    <name type="scientific">Rhodovulum steppense</name>
    <dbReference type="NCBI Taxonomy" id="540251"/>
    <lineage>
        <taxon>Bacteria</taxon>
        <taxon>Pseudomonadati</taxon>
        <taxon>Pseudomonadota</taxon>
        <taxon>Alphaproteobacteria</taxon>
        <taxon>Rhodobacterales</taxon>
        <taxon>Paracoccaceae</taxon>
        <taxon>Rhodovulum</taxon>
    </lineage>
</organism>
<feature type="domain" description="HAMP" evidence="3">
    <location>
        <begin position="198"/>
        <end position="251"/>
    </location>
</feature>
<keyword evidence="2" id="KW-0472">Membrane</keyword>
<comment type="caution">
    <text evidence="4">The sequence shown here is derived from an EMBL/GenBank/DDBJ whole genome shotgun (WGS) entry which is preliminary data.</text>
</comment>
<dbReference type="SMART" id="SM00304">
    <property type="entry name" value="HAMP"/>
    <property type="match status" value="1"/>
</dbReference>
<evidence type="ECO:0000256" key="2">
    <source>
        <dbReference type="SAM" id="Phobius"/>
    </source>
</evidence>
<feature type="transmembrane region" description="Helical" evidence="2">
    <location>
        <begin position="174"/>
        <end position="196"/>
    </location>
</feature>
<dbReference type="Pfam" id="PF00672">
    <property type="entry name" value="HAMP"/>
    <property type="match status" value="1"/>
</dbReference>
<dbReference type="Proteomes" id="UP000295277">
    <property type="component" value="Unassembled WGS sequence"/>
</dbReference>
<keyword evidence="2" id="KW-0812">Transmembrane</keyword>
<gene>
    <name evidence="4" type="ORF">EV216_12360</name>
</gene>
<dbReference type="SUPFAM" id="SSF158472">
    <property type="entry name" value="HAMP domain-like"/>
    <property type="match status" value="1"/>
</dbReference>
<dbReference type="Gene3D" id="6.10.340.10">
    <property type="match status" value="1"/>
</dbReference>
<dbReference type="InterPro" id="IPR003660">
    <property type="entry name" value="HAMP_dom"/>
</dbReference>
<evidence type="ECO:0000259" key="3">
    <source>
        <dbReference type="PROSITE" id="PS50885"/>
    </source>
</evidence>
<feature type="transmembrane region" description="Helical" evidence="2">
    <location>
        <begin position="134"/>
        <end position="162"/>
    </location>
</feature>
<evidence type="ECO:0000256" key="1">
    <source>
        <dbReference type="SAM" id="MobiDB-lite"/>
    </source>
</evidence>
<dbReference type="AlphaFoldDB" id="A0A4R1YP02"/>
<sequence>MQGISGTTARSRVGNSVFIKGAALVAVTTILVVAMVLTASTRSAYDIVHRHLGNLMAEMTVSGADGVSGHLRFGKLDAVEAQLGLYAERAEDHFVQVGVWSGSGERVVQLGTATPAQSARMDELARRALETGQIALDSGALIVGVPVIYGDASIGAVGAVWTADGLMGEMLLDALPAMSLAGLLFLILLAISTYLLRKSIGQPLQRVSGAMARVTAGAYGDEIPMTNKGDEIGVIARSLDSLRLKLAAAEAAEAGRERAREEQSEAVEQLGRGLT</sequence>
<keyword evidence="5" id="KW-1185">Reference proteome</keyword>
<evidence type="ECO:0000313" key="4">
    <source>
        <dbReference type="EMBL" id="TCM79307.1"/>
    </source>
</evidence>
<dbReference type="RefSeq" id="WP_132696189.1">
    <property type="nucleotide sequence ID" value="NZ_SLVM01000023.1"/>
</dbReference>
<name>A0A4R1YP02_9RHOB</name>
<feature type="non-terminal residue" evidence="4">
    <location>
        <position position="275"/>
    </location>
</feature>
<keyword evidence="2" id="KW-1133">Transmembrane helix</keyword>
<dbReference type="PROSITE" id="PS50885">
    <property type="entry name" value="HAMP"/>
    <property type="match status" value="1"/>
</dbReference>
<reference evidence="4 5" key="1">
    <citation type="submission" date="2019-03" db="EMBL/GenBank/DDBJ databases">
        <title>Genomic Encyclopedia of Type Strains, Phase IV (KMG-IV): sequencing the most valuable type-strain genomes for metagenomic binning, comparative biology and taxonomic classification.</title>
        <authorList>
            <person name="Goeker M."/>
        </authorList>
    </citation>
    <scope>NUCLEOTIDE SEQUENCE [LARGE SCALE GENOMIC DNA]</scope>
    <source>
        <strain evidence="4 5">DSM 21153</strain>
    </source>
</reference>
<proteinExistence type="predicted"/>
<feature type="region of interest" description="Disordered" evidence="1">
    <location>
        <begin position="255"/>
        <end position="275"/>
    </location>
</feature>
<dbReference type="GO" id="GO:0016020">
    <property type="term" value="C:membrane"/>
    <property type="evidence" value="ECO:0007669"/>
    <property type="project" value="InterPro"/>
</dbReference>
<feature type="transmembrane region" description="Helical" evidence="2">
    <location>
        <begin position="17"/>
        <end position="37"/>
    </location>
</feature>